<accession>E3PV86</accession>
<dbReference type="KEGG" id="cst:CLOST_2423"/>
<sequence>MQTDTSSENCLVCKATLDYFQSGQEFTCMKCNKTELGYVSCPNGHYICDSCHGEDTFDLIYDMSICSEGINPFLIANEIIDKTKLPMLGCEHAWVAAGALIAAIRNEKAIKITDEDIKEALNRTKKQAIGAYCGLTGICGIAPAIGGVYSVILGAACPKDTETSKTMFVVSKVIEDISKQAGPCCCKNFVYTALETACRYSHENLGITLDTNYNYTCMDSHRHPHGCREEKCRYYNI</sequence>
<organism evidence="2 3">
    <name type="scientific">Acetoanaerobium sticklandii (strain ATCC 12662 / DSM 519 / JCM 1433 / CCUG 9281 / NCIMB 10654 / HF)</name>
    <name type="common">Clostridium sticklandii</name>
    <dbReference type="NCBI Taxonomy" id="499177"/>
    <lineage>
        <taxon>Bacteria</taxon>
        <taxon>Bacillati</taxon>
        <taxon>Bacillota</taxon>
        <taxon>Clostridia</taxon>
        <taxon>Peptostreptococcales</taxon>
        <taxon>Filifactoraceae</taxon>
        <taxon>Acetoanaerobium</taxon>
    </lineage>
</organism>
<dbReference type="Proteomes" id="UP000007041">
    <property type="component" value="Chromosome"/>
</dbReference>
<proteinExistence type="predicted"/>
<dbReference type="InterPro" id="IPR043768">
    <property type="entry name" value="DUF5714"/>
</dbReference>
<dbReference type="EMBL" id="FP565809">
    <property type="protein sequence ID" value="CBH22539.1"/>
    <property type="molecule type" value="Genomic_DNA"/>
</dbReference>
<keyword evidence="3" id="KW-1185">Reference proteome</keyword>
<reference evidence="3" key="1">
    <citation type="journal article" date="2010" name="BMC Genomics">
        <title>Clostridium sticklandii, a specialist in amino acid degradation:revisiting its metabolism through its genome sequence.</title>
        <authorList>
            <person name="Fonknechten N."/>
            <person name="Chaussonnerie S."/>
            <person name="Tricot S."/>
            <person name="Lajus A."/>
            <person name="Andreesen J.R."/>
            <person name="Perchat N."/>
            <person name="Pelletier E."/>
            <person name="Gouyvenoux M."/>
            <person name="Barbe V."/>
            <person name="Salanoubat M."/>
            <person name="Le Paslier D."/>
            <person name="Weissenbach J."/>
            <person name="Cohen G.N."/>
            <person name="Kreimeyer A."/>
        </authorList>
    </citation>
    <scope>NUCLEOTIDE SEQUENCE [LARGE SCALE GENOMIC DNA]</scope>
    <source>
        <strain evidence="3">ATCC 12662 / DSM 519 / JCM 1433 / CCUG 9281 / NCIMB 10654 / HF</strain>
    </source>
</reference>
<dbReference type="STRING" id="1511.CLOST_2423"/>
<evidence type="ECO:0000313" key="2">
    <source>
        <dbReference type="EMBL" id="CBH22539.1"/>
    </source>
</evidence>
<gene>
    <name evidence="2" type="ordered locus">CLOST_2423</name>
</gene>
<dbReference type="AlphaFoldDB" id="E3PV86"/>
<evidence type="ECO:0000259" key="1">
    <source>
        <dbReference type="Pfam" id="PF18978"/>
    </source>
</evidence>
<dbReference type="HOGENOM" id="CLU_093149_0_0_9"/>
<dbReference type="eggNOG" id="COG2226">
    <property type="taxonomic scope" value="Bacteria"/>
</dbReference>
<evidence type="ECO:0000313" key="3">
    <source>
        <dbReference type="Proteomes" id="UP000007041"/>
    </source>
</evidence>
<name>E3PV86_ACESD</name>
<protein>
    <recommendedName>
        <fullName evidence="1">DUF5714 domain-containing protein</fullName>
    </recommendedName>
</protein>
<feature type="domain" description="DUF5714" evidence="1">
    <location>
        <begin position="62"/>
        <end position="235"/>
    </location>
</feature>
<dbReference type="BioCyc" id="CSTI499177:GJE9-2516-MONOMER"/>
<dbReference type="Pfam" id="PF18978">
    <property type="entry name" value="DUF5714"/>
    <property type="match status" value="1"/>
</dbReference>